<proteinExistence type="predicted"/>
<comment type="caution">
    <text evidence="1">The sequence shown here is derived from an EMBL/GenBank/DDBJ whole genome shotgun (WGS) entry which is preliminary data.</text>
</comment>
<evidence type="ECO:0000313" key="2">
    <source>
        <dbReference type="Proteomes" id="UP001143910"/>
    </source>
</evidence>
<sequence length="150" mass="17392">MQEPRGISDSLSNGSKKSIPNGRFMGLDFHLVAIFLQMILGREIYLRKLGSELQNWLSRHAREMQTHTNISPEDIKQVKYVKDFDRLVHVPFVAIHALDDPIAIKEAIPYAEFRKNPNTVLVLTTQGGHLGWFERNGRRWYNKPVREIIL</sequence>
<dbReference type="Proteomes" id="UP001143910">
    <property type="component" value="Unassembled WGS sequence"/>
</dbReference>
<evidence type="ECO:0000313" key="1">
    <source>
        <dbReference type="EMBL" id="KAJ2970689.1"/>
    </source>
</evidence>
<accession>A0ACC1MWR7</accession>
<gene>
    <name evidence="1" type="ORF">NQ176_g8066</name>
</gene>
<dbReference type="EMBL" id="JANJQO010001489">
    <property type="protein sequence ID" value="KAJ2970689.1"/>
    <property type="molecule type" value="Genomic_DNA"/>
</dbReference>
<protein>
    <submittedName>
        <fullName evidence="1">Uncharacterized protein</fullName>
    </submittedName>
</protein>
<organism evidence="1 2">
    <name type="scientific">Zarea fungicola</name>
    <dbReference type="NCBI Taxonomy" id="93591"/>
    <lineage>
        <taxon>Eukaryota</taxon>
        <taxon>Fungi</taxon>
        <taxon>Dikarya</taxon>
        <taxon>Ascomycota</taxon>
        <taxon>Pezizomycotina</taxon>
        <taxon>Sordariomycetes</taxon>
        <taxon>Hypocreomycetidae</taxon>
        <taxon>Hypocreales</taxon>
        <taxon>Cordycipitaceae</taxon>
        <taxon>Zarea</taxon>
    </lineage>
</organism>
<keyword evidence="2" id="KW-1185">Reference proteome</keyword>
<reference evidence="1" key="1">
    <citation type="submission" date="2022-08" db="EMBL/GenBank/DDBJ databases">
        <title>Genome Sequence of Lecanicillium fungicola.</title>
        <authorList>
            <person name="Buettner E."/>
        </authorList>
    </citation>
    <scope>NUCLEOTIDE SEQUENCE</scope>
    <source>
        <strain evidence="1">Babe33</strain>
    </source>
</reference>
<name>A0ACC1MWR7_9HYPO</name>